<dbReference type="EMBL" id="FUEG01000012">
    <property type="protein sequence ID" value="SJL10672.1"/>
    <property type="molecule type" value="Genomic_DNA"/>
</dbReference>
<name>A0A284RPF3_ARMOS</name>
<dbReference type="SUPFAM" id="SSF53335">
    <property type="entry name" value="S-adenosyl-L-methionine-dependent methyltransferases"/>
    <property type="match status" value="1"/>
</dbReference>
<evidence type="ECO:0000259" key="2">
    <source>
        <dbReference type="Pfam" id="PF13649"/>
    </source>
</evidence>
<dbReference type="STRING" id="47428.A0A284RPF3"/>
<keyword evidence="4" id="KW-1185">Reference proteome</keyword>
<dbReference type="InterPro" id="IPR029063">
    <property type="entry name" value="SAM-dependent_MTases_sf"/>
</dbReference>
<evidence type="ECO:0000313" key="3">
    <source>
        <dbReference type="EMBL" id="SJL10672.1"/>
    </source>
</evidence>
<dbReference type="PANTHER" id="PTHR43861:SF3">
    <property type="entry name" value="PUTATIVE (AFU_ORTHOLOGUE AFUA_2G14390)-RELATED"/>
    <property type="match status" value="1"/>
</dbReference>
<dbReference type="Gene3D" id="3.40.50.150">
    <property type="entry name" value="Vaccinia Virus protein VP39"/>
    <property type="match status" value="1"/>
</dbReference>
<proteinExistence type="predicted"/>
<dbReference type="Proteomes" id="UP000219338">
    <property type="component" value="Unassembled WGS sequence"/>
</dbReference>
<feature type="domain" description="Methyltransferase" evidence="2">
    <location>
        <begin position="53"/>
        <end position="149"/>
    </location>
</feature>
<evidence type="ECO:0000256" key="1">
    <source>
        <dbReference type="ARBA" id="ARBA00022679"/>
    </source>
</evidence>
<keyword evidence="1" id="KW-0808">Transferase</keyword>
<dbReference type="PANTHER" id="PTHR43861">
    <property type="entry name" value="TRANS-ACONITATE 2-METHYLTRANSFERASE-RELATED"/>
    <property type="match status" value="1"/>
</dbReference>
<accession>A0A284RPF3</accession>
<dbReference type="OMA" id="HHFDKPD"/>
<evidence type="ECO:0000313" key="4">
    <source>
        <dbReference type="Proteomes" id="UP000219338"/>
    </source>
</evidence>
<dbReference type="OrthoDB" id="3647at2759"/>
<sequence length="230" mass="25180">MAEHHDFVTANIDHFDKASDTYDTFPALQDLMRKQAAFILSDGWSFNTESTTVLSFACGAGLMEKDLVAHCKYIQGIDISPGMVDKYNKTAENLGVSSKMSAIACELKGVPEELEGRKFDVVLCTMAYHHFESPEEITRVLTYFLNPGGALLVTGRFIPNAVSQVEDIPEQYKGVVPHKAGFSEEDMRKLFEGAGLGAFSLNVIPGATMHGFFPGATHPKLFLAKGIKPI</sequence>
<gene>
    <name evidence="3" type="ORF">ARMOST_14063</name>
</gene>
<dbReference type="Pfam" id="PF13649">
    <property type="entry name" value="Methyltransf_25"/>
    <property type="match status" value="1"/>
</dbReference>
<protein>
    <recommendedName>
        <fullName evidence="2">Methyltransferase domain-containing protein</fullName>
    </recommendedName>
</protein>
<dbReference type="AlphaFoldDB" id="A0A284RPF3"/>
<dbReference type="InterPro" id="IPR041698">
    <property type="entry name" value="Methyltransf_25"/>
</dbReference>
<dbReference type="GO" id="GO:0008757">
    <property type="term" value="F:S-adenosylmethionine-dependent methyltransferase activity"/>
    <property type="evidence" value="ECO:0007669"/>
    <property type="project" value="InterPro"/>
</dbReference>
<dbReference type="CDD" id="cd02440">
    <property type="entry name" value="AdoMet_MTases"/>
    <property type="match status" value="1"/>
</dbReference>
<organism evidence="3 4">
    <name type="scientific">Armillaria ostoyae</name>
    <name type="common">Armillaria root rot fungus</name>
    <dbReference type="NCBI Taxonomy" id="47428"/>
    <lineage>
        <taxon>Eukaryota</taxon>
        <taxon>Fungi</taxon>
        <taxon>Dikarya</taxon>
        <taxon>Basidiomycota</taxon>
        <taxon>Agaricomycotina</taxon>
        <taxon>Agaricomycetes</taxon>
        <taxon>Agaricomycetidae</taxon>
        <taxon>Agaricales</taxon>
        <taxon>Marasmiineae</taxon>
        <taxon>Physalacriaceae</taxon>
        <taxon>Armillaria</taxon>
    </lineage>
</organism>
<reference evidence="4" key="1">
    <citation type="journal article" date="2017" name="Nat. Ecol. Evol.">
        <title>Genome expansion and lineage-specific genetic innovations in the forest pathogenic fungi Armillaria.</title>
        <authorList>
            <person name="Sipos G."/>
            <person name="Prasanna A.N."/>
            <person name="Walter M.C."/>
            <person name="O'Connor E."/>
            <person name="Balint B."/>
            <person name="Krizsan K."/>
            <person name="Kiss B."/>
            <person name="Hess J."/>
            <person name="Varga T."/>
            <person name="Slot J."/>
            <person name="Riley R."/>
            <person name="Boka B."/>
            <person name="Rigling D."/>
            <person name="Barry K."/>
            <person name="Lee J."/>
            <person name="Mihaltcheva S."/>
            <person name="LaButti K."/>
            <person name="Lipzen A."/>
            <person name="Waldron R."/>
            <person name="Moloney N.M."/>
            <person name="Sperisen C."/>
            <person name="Kredics L."/>
            <person name="Vagvoelgyi C."/>
            <person name="Patrignani A."/>
            <person name="Fitzpatrick D."/>
            <person name="Nagy I."/>
            <person name="Doyle S."/>
            <person name="Anderson J.B."/>
            <person name="Grigoriev I.V."/>
            <person name="Gueldener U."/>
            <person name="Muensterkoetter M."/>
            <person name="Nagy L.G."/>
        </authorList>
    </citation>
    <scope>NUCLEOTIDE SEQUENCE [LARGE SCALE GENOMIC DNA]</scope>
    <source>
        <strain evidence="4">C18/9</strain>
    </source>
</reference>